<dbReference type="EMBL" id="CALNXJ010000024">
    <property type="protein sequence ID" value="CAH3129289.1"/>
    <property type="molecule type" value="Genomic_DNA"/>
</dbReference>
<evidence type="ECO:0000313" key="3">
    <source>
        <dbReference type="Proteomes" id="UP001159428"/>
    </source>
</evidence>
<feature type="compositionally biased region" description="Basic residues" evidence="1">
    <location>
        <begin position="15"/>
        <end position="25"/>
    </location>
</feature>
<reference evidence="2 3" key="1">
    <citation type="submission" date="2022-05" db="EMBL/GenBank/DDBJ databases">
        <authorList>
            <consortium name="Genoscope - CEA"/>
            <person name="William W."/>
        </authorList>
    </citation>
    <scope>NUCLEOTIDE SEQUENCE [LARGE SCALE GENOMIC DNA]</scope>
</reference>
<keyword evidence="3" id="KW-1185">Reference proteome</keyword>
<accession>A0AAU9WX51</accession>
<sequence length="182" mass="21089">MYPDKDKYSEADKRTRPRIRSRRNGLRPACHSIGDGYVRGRTSGKNSDERSLTSQVDFGWALWKTQKTATFSQKAENYLLDVCWAREETSKATASNRRHQPETLSKTDRLIQQQIVRYFSRLSAVTKFGLLMKSPSVNMNEDGEADANDLASEFETDQTRQKIRRWTLQSLDEDCKRGYSCY</sequence>
<feature type="region of interest" description="Disordered" evidence="1">
    <location>
        <begin position="1"/>
        <end position="50"/>
    </location>
</feature>
<gene>
    <name evidence="2" type="ORF">PMEA_00013836</name>
</gene>
<organism evidence="2 3">
    <name type="scientific">Pocillopora meandrina</name>
    <dbReference type="NCBI Taxonomy" id="46732"/>
    <lineage>
        <taxon>Eukaryota</taxon>
        <taxon>Metazoa</taxon>
        <taxon>Cnidaria</taxon>
        <taxon>Anthozoa</taxon>
        <taxon>Hexacorallia</taxon>
        <taxon>Scleractinia</taxon>
        <taxon>Astrocoeniina</taxon>
        <taxon>Pocilloporidae</taxon>
        <taxon>Pocillopora</taxon>
    </lineage>
</organism>
<protein>
    <submittedName>
        <fullName evidence="2">Uncharacterized protein</fullName>
    </submittedName>
</protein>
<evidence type="ECO:0000313" key="2">
    <source>
        <dbReference type="EMBL" id="CAH3129289.1"/>
    </source>
</evidence>
<name>A0AAU9WX51_9CNID</name>
<feature type="compositionally biased region" description="Basic and acidic residues" evidence="1">
    <location>
        <begin position="1"/>
        <end position="14"/>
    </location>
</feature>
<dbReference type="AlphaFoldDB" id="A0AAU9WX51"/>
<dbReference type="Proteomes" id="UP001159428">
    <property type="component" value="Unassembled WGS sequence"/>
</dbReference>
<evidence type="ECO:0000256" key="1">
    <source>
        <dbReference type="SAM" id="MobiDB-lite"/>
    </source>
</evidence>
<proteinExistence type="predicted"/>
<comment type="caution">
    <text evidence="2">The sequence shown here is derived from an EMBL/GenBank/DDBJ whole genome shotgun (WGS) entry which is preliminary data.</text>
</comment>